<reference evidence="5 6" key="1">
    <citation type="submission" date="2024-09" db="EMBL/GenBank/DDBJ databases">
        <title>Floridaenema gen nov. (Aerosakkonemataceae, Aerosakkonematales ord. nov., Cyanobacteria) from benthic tropical and subtropical fresh waters, with the description of four new species.</title>
        <authorList>
            <person name="Moretto J.A."/>
            <person name="Berthold D.E."/>
            <person name="Lefler F.W."/>
            <person name="Huang I.-S."/>
            <person name="Laughinghouse H. IV."/>
        </authorList>
    </citation>
    <scope>NUCLEOTIDE SEQUENCE [LARGE SCALE GENOMIC DNA]</scope>
    <source>
        <strain evidence="5 6">BLCC-F167</strain>
    </source>
</reference>
<dbReference type="Gene3D" id="3.80.10.10">
    <property type="entry name" value="Ribonuclease Inhibitor"/>
    <property type="match status" value="2"/>
</dbReference>
<dbReference type="InterPro" id="IPR003591">
    <property type="entry name" value="Leu-rich_rpt_typical-subtyp"/>
</dbReference>
<dbReference type="InterPro" id="IPR055414">
    <property type="entry name" value="LRR_R13L4/SHOC2-like"/>
</dbReference>
<sequence length="293" mass="33447">MLDFEEVRQKATELHLSFKQLTSLPAQIGQLHSLIWIDLSQNQLTSLPAEIGQLNSLVVLNLSYNQLTSLPAEIGQLNSLVVLNLSCNQLTSLPVEIGQLYSLAELDLSYNQLTNLPPDIGQLHSLKELYLFNNKLNNLPAEIEELHSLKELNLDDNPIQDLSALANHPNQNLSVYCFEIELPRRYWTDLNQWKAEWLLTEENAEVRRVLIQQIGCYRIMQELGASAIDHYREYTLLKIDANIDIEPIHLLKMTCPSTGHIHVLRVPPNLTSARDAIRWVNWDIDPEAFAVET</sequence>
<dbReference type="Pfam" id="PF23598">
    <property type="entry name" value="LRR_14"/>
    <property type="match status" value="1"/>
</dbReference>
<name>A0ABV4WMP5_9CYAN</name>
<organism evidence="5 6">
    <name type="scientific">Floridaenema evergladense BLCC-F167</name>
    <dbReference type="NCBI Taxonomy" id="3153639"/>
    <lineage>
        <taxon>Bacteria</taxon>
        <taxon>Bacillati</taxon>
        <taxon>Cyanobacteriota</taxon>
        <taxon>Cyanophyceae</taxon>
        <taxon>Oscillatoriophycideae</taxon>
        <taxon>Aerosakkonematales</taxon>
        <taxon>Aerosakkonemataceae</taxon>
        <taxon>Floridanema</taxon>
        <taxon>Floridanema evergladense</taxon>
    </lineage>
</organism>
<protein>
    <submittedName>
        <fullName evidence="5">Leucine-rich repeat domain-containing protein</fullName>
    </submittedName>
</protein>
<accession>A0ABV4WMP5</accession>
<comment type="caution">
    <text evidence="5">The sequence shown here is derived from an EMBL/GenBank/DDBJ whole genome shotgun (WGS) entry which is preliminary data.</text>
</comment>
<dbReference type="PANTHER" id="PTHR48051:SF39">
    <property type="entry name" value="P53-INDUCED DEATH DOMAIN PROTEIN 1"/>
    <property type="match status" value="1"/>
</dbReference>
<evidence type="ECO:0000313" key="6">
    <source>
        <dbReference type="Proteomes" id="UP001576780"/>
    </source>
</evidence>
<proteinExistence type="predicted"/>
<feature type="domain" description="DUF6745" evidence="3">
    <location>
        <begin position="180"/>
        <end position="290"/>
    </location>
</feature>
<dbReference type="SMART" id="SM00369">
    <property type="entry name" value="LRR_TYP"/>
    <property type="match status" value="6"/>
</dbReference>
<gene>
    <name evidence="5" type="ORF">ACE1CA_17670</name>
</gene>
<evidence type="ECO:0000256" key="1">
    <source>
        <dbReference type="ARBA" id="ARBA00022614"/>
    </source>
</evidence>
<dbReference type="EMBL" id="JBHFNT010000148">
    <property type="protein sequence ID" value="MFB2836364.1"/>
    <property type="molecule type" value="Genomic_DNA"/>
</dbReference>
<evidence type="ECO:0000259" key="4">
    <source>
        <dbReference type="Pfam" id="PF23598"/>
    </source>
</evidence>
<dbReference type="Pfam" id="PF13855">
    <property type="entry name" value="LRR_8"/>
    <property type="match status" value="1"/>
</dbReference>
<feature type="domain" description="Disease resistance R13L4/SHOC-2-like LRR" evidence="4">
    <location>
        <begin position="83"/>
        <end position="155"/>
    </location>
</feature>
<evidence type="ECO:0000313" key="5">
    <source>
        <dbReference type="EMBL" id="MFB2836364.1"/>
    </source>
</evidence>
<dbReference type="InterPro" id="IPR032675">
    <property type="entry name" value="LRR_dom_sf"/>
</dbReference>
<keyword evidence="2" id="KW-0677">Repeat</keyword>
<dbReference type="SUPFAM" id="SSF52058">
    <property type="entry name" value="L domain-like"/>
    <property type="match status" value="1"/>
</dbReference>
<keyword evidence="6" id="KW-1185">Reference proteome</keyword>
<keyword evidence="1" id="KW-0433">Leucine-rich repeat</keyword>
<dbReference type="InterPro" id="IPR046633">
    <property type="entry name" value="DUF6745"/>
</dbReference>
<dbReference type="RefSeq" id="WP_413278750.1">
    <property type="nucleotide sequence ID" value="NZ_JBHFNT010000148.1"/>
</dbReference>
<dbReference type="Pfam" id="PF20530">
    <property type="entry name" value="DUF6745"/>
    <property type="match status" value="1"/>
</dbReference>
<dbReference type="Proteomes" id="UP001576780">
    <property type="component" value="Unassembled WGS sequence"/>
</dbReference>
<dbReference type="InterPro" id="IPR050216">
    <property type="entry name" value="LRR_domain-containing"/>
</dbReference>
<dbReference type="PANTHER" id="PTHR48051">
    <property type="match status" value="1"/>
</dbReference>
<evidence type="ECO:0000256" key="2">
    <source>
        <dbReference type="ARBA" id="ARBA00022737"/>
    </source>
</evidence>
<dbReference type="PRINTS" id="PR00019">
    <property type="entry name" value="LEURICHRPT"/>
</dbReference>
<dbReference type="PROSITE" id="PS51450">
    <property type="entry name" value="LRR"/>
    <property type="match status" value="6"/>
</dbReference>
<dbReference type="SMART" id="SM00364">
    <property type="entry name" value="LRR_BAC"/>
    <property type="match status" value="6"/>
</dbReference>
<dbReference type="InterPro" id="IPR001611">
    <property type="entry name" value="Leu-rich_rpt"/>
</dbReference>
<evidence type="ECO:0000259" key="3">
    <source>
        <dbReference type="Pfam" id="PF20530"/>
    </source>
</evidence>